<protein>
    <submittedName>
        <fullName evidence="1">Uncharacterized protein</fullName>
    </submittedName>
</protein>
<sequence length="135" mass="14948">MEKVALCAIIFLVILIAILFIVPNEQMDGPQQPQIIEIQRHSSDLINVQDILVTSEGLLCITYADETGLRTFHHFVNLKASNVILVEDEEFEPEKILISDTFHGGLEITVAKSLNLNLSPFATNSDSLKPAALPH</sequence>
<evidence type="ECO:0000313" key="2">
    <source>
        <dbReference type="Proteomes" id="UP000318313"/>
    </source>
</evidence>
<organism evidence="1 2">
    <name type="scientific">Gimesia fumaroli</name>
    <dbReference type="NCBI Taxonomy" id="2527976"/>
    <lineage>
        <taxon>Bacteria</taxon>
        <taxon>Pseudomonadati</taxon>
        <taxon>Planctomycetota</taxon>
        <taxon>Planctomycetia</taxon>
        <taxon>Planctomycetales</taxon>
        <taxon>Planctomycetaceae</taxon>
        <taxon>Gimesia</taxon>
    </lineage>
</organism>
<proteinExistence type="predicted"/>
<evidence type="ECO:0000313" key="1">
    <source>
        <dbReference type="EMBL" id="QDV52153.1"/>
    </source>
</evidence>
<dbReference type="RefSeq" id="WP_145311515.1">
    <property type="nucleotide sequence ID" value="NZ_CP037452.1"/>
</dbReference>
<dbReference type="OrthoDB" id="9952204at2"/>
<dbReference type="Proteomes" id="UP000318313">
    <property type="component" value="Chromosome"/>
</dbReference>
<reference evidence="1 2" key="1">
    <citation type="submission" date="2019-03" db="EMBL/GenBank/DDBJ databases">
        <title>Deep-cultivation of Planctomycetes and their phenomic and genomic characterization uncovers novel biology.</title>
        <authorList>
            <person name="Wiegand S."/>
            <person name="Jogler M."/>
            <person name="Boedeker C."/>
            <person name="Pinto D."/>
            <person name="Vollmers J."/>
            <person name="Rivas-Marin E."/>
            <person name="Kohn T."/>
            <person name="Peeters S.H."/>
            <person name="Heuer A."/>
            <person name="Rast P."/>
            <person name="Oberbeckmann S."/>
            <person name="Bunk B."/>
            <person name="Jeske O."/>
            <person name="Meyerdierks A."/>
            <person name="Storesund J.E."/>
            <person name="Kallscheuer N."/>
            <person name="Luecker S."/>
            <person name="Lage O.M."/>
            <person name="Pohl T."/>
            <person name="Merkel B.J."/>
            <person name="Hornburger P."/>
            <person name="Mueller R.-W."/>
            <person name="Bruemmer F."/>
            <person name="Labrenz M."/>
            <person name="Spormann A.M."/>
            <person name="Op den Camp H."/>
            <person name="Overmann J."/>
            <person name="Amann R."/>
            <person name="Jetten M.S.M."/>
            <person name="Mascher T."/>
            <person name="Medema M.H."/>
            <person name="Devos D.P."/>
            <person name="Kaster A.-K."/>
            <person name="Ovreas L."/>
            <person name="Rohde M."/>
            <person name="Galperin M.Y."/>
            <person name="Jogler C."/>
        </authorList>
    </citation>
    <scope>NUCLEOTIDE SEQUENCE [LARGE SCALE GENOMIC DNA]</scope>
    <source>
        <strain evidence="1 2">Enr17</strain>
    </source>
</reference>
<name>A0A518IGE0_9PLAN</name>
<accession>A0A518IGE0</accession>
<dbReference type="AlphaFoldDB" id="A0A518IGE0"/>
<keyword evidence="2" id="KW-1185">Reference proteome</keyword>
<dbReference type="EMBL" id="CP037452">
    <property type="protein sequence ID" value="QDV52153.1"/>
    <property type="molecule type" value="Genomic_DNA"/>
</dbReference>
<gene>
    <name evidence="1" type="ORF">Enr17x_42130</name>
</gene>
<dbReference type="KEGG" id="gfm:Enr17x_42130"/>